<dbReference type="InterPro" id="IPR018484">
    <property type="entry name" value="FGGY_N"/>
</dbReference>
<feature type="compositionally biased region" description="Polar residues" evidence="4">
    <location>
        <begin position="12"/>
        <end position="21"/>
    </location>
</feature>
<accession>A0AAV9C8Q0</accession>
<evidence type="ECO:0000313" key="6">
    <source>
        <dbReference type="EMBL" id="KAK1284693.1"/>
    </source>
</evidence>
<comment type="caution">
    <text evidence="6">The sequence shown here is derived from an EMBL/GenBank/DDBJ whole genome shotgun (WGS) entry which is preliminary data.</text>
</comment>
<dbReference type="PANTHER" id="PTHR10196">
    <property type="entry name" value="SUGAR KINASE"/>
    <property type="match status" value="1"/>
</dbReference>
<organism evidence="6 7">
    <name type="scientific">Acorus calamus</name>
    <name type="common">Sweet flag</name>
    <dbReference type="NCBI Taxonomy" id="4465"/>
    <lineage>
        <taxon>Eukaryota</taxon>
        <taxon>Viridiplantae</taxon>
        <taxon>Streptophyta</taxon>
        <taxon>Embryophyta</taxon>
        <taxon>Tracheophyta</taxon>
        <taxon>Spermatophyta</taxon>
        <taxon>Magnoliopsida</taxon>
        <taxon>Liliopsida</taxon>
        <taxon>Acoraceae</taxon>
        <taxon>Acorus</taxon>
    </lineage>
</organism>
<dbReference type="GO" id="GO:0004370">
    <property type="term" value="F:glycerol kinase activity"/>
    <property type="evidence" value="ECO:0007669"/>
    <property type="project" value="TreeGrafter"/>
</dbReference>
<feature type="region of interest" description="Disordered" evidence="4">
    <location>
        <begin position="1"/>
        <end position="27"/>
    </location>
</feature>
<dbReference type="InterPro" id="IPR043129">
    <property type="entry name" value="ATPase_NBD"/>
</dbReference>
<dbReference type="GO" id="GO:0006071">
    <property type="term" value="P:glycerol metabolic process"/>
    <property type="evidence" value="ECO:0007669"/>
    <property type="project" value="TreeGrafter"/>
</dbReference>
<dbReference type="Pfam" id="PF00370">
    <property type="entry name" value="FGGY_N"/>
    <property type="match status" value="1"/>
</dbReference>
<keyword evidence="7" id="KW-1185">Reference proteome</keyword>
<evidence type="ECO:0000256" key="1">
    <source>
        <dbReference type="ARBA" id="ARBA00009156"/>
    </source>
</evidence>
<dbReference type="Gene3D" id="3.30.420.40">
    <property type="match status" value="1"/>
</dbReference>
<dbReference type="GO" id="GO:0006641">
    <property type="term" value="P:triglyceride metabolic process"/>
    <property type="evidence" value="ECO:0007669"/>
    <property type="project" value="TreeGrafter"/>
</dbReference>
<dbReference type="AlphaFoldDB" id="A0AAV9C8Q0"/>
<gene>
    <name evidence="6" type="primary">GLPK</name>
    <name evidence="6" type="ORF">QJS10_CPB21g01274</name>
</gene>
<dbReference type="GO" id="GO:0005739">
    <property type="term" value="C:mitochondrion"/>
    <property type="evidence" value="ECO:0007669"/>
    <property type="project" value="TreeGrafter"/>
</dbReference>
<evidence type="ECO:0000256" key="3">
    <source>
        <dbReference type="ARBA" id="ARBA00022777"/>
    </source>
</evidence>
<reference evidence="6" key="2">
    <citation type="submission" date="2023-06" db="EMBL/GenBank/DDBJ databases">
        <authorList>
            <person name="Ma L."/>
            <person name="Liu K.-W."/>
            <person name="Li Z."/>
            <person name="Hsiao Y.-Y."/>
            <person name="Qi Y."/>
            <person name="Fu T."/>
            <person name="Tang G."/>
            <person name="Zhang D."/>
            <person name="Sun W.-H."/>
            <person name="Liu D.-K."/>
            <person name="Li Y."/>
            <person name="Chen G.-Z."/>
            <person name="Liu X.-D."/>
            <person name="Liao X.-Y."/>
            <person name="Jiang Y.-T."/>
            <person name="Yu X."/>
            <person name="Hao Y."/>
            <person name="Huang J."/>
            <person name="Zhao X.-W."/>
            <person name="Ke S."/>
            <person name="Chen Y.-Y."/>
            <person name="Wu W.-L."/>
            <person name="Hsu J.-L."/>
            <person name="Lin Y.-F."/>
            <person name="Huang M.-D."/>
            <person name="Li C.-Y."/>
            <person name="Huang L."/>
            <person name="Wang Z.-W."/>
            <person name="Zhao X."/>
            <person name="Zhong W.-Y."/>
            <person name="Peng D.-H."/>
            <person name="Ahmad S."/>
            <person name="Lan S."/>
            <person name="Zhang J.-S."/>
            <person name="Tsai W.-C."/>
            <person name="Van De Peer Y."/>
            <person name="Liu Z.-J."/>
        </authorList>
    </citation>
    <scope>NUCLEOTIDE SEQUENCE</scope>
    <source>
        <strain evidence="6">CP</strain>
        <tissue evidence="6">Leaves</tissue>
    </source>
</reference>
<evidence type="ECO:0000313" key="7">
    <source>
        <dbReference type="Proteomes" id="UP001180020"/>
    </source>
</evidence>
<name>A0AAV9C8Q0_ACOCL</name>
<proteinExistence type="inferred from homology"/>
<evidence type="ECO:0000256" key="4">
    <source>
        <dbReference type="SAM" id="MobiDB-lite"/>
    </source>
</evidence>
<dbReference type="SUPFAM" id="SSF53067">
    <property type="entry name" value="Actin-like ATPase domain"/>
    <property type="match status" value="1"/>
</dbReference>
<comment type="similarity">
    <text evidence="1">Belongs to the FGGY kinase family.</text>
</comment>
<dbReference type="GO" id="GO:0046167">
    <property type="term" value="P:glycerol-3-phosphate biosynthetic process"/>
    <property type="evidence" value="ECO:0007669"/>
    <property type="project" value="TreeGrafter"/>
</dbReference>
<feature type="domain" description="Carbohydrate kinase FGGY N-terminal" evidence="5">
    <location>
        <begin position="134"/>
        <end position="179"/>
    </location>
</feature>
<dbReference type="PANTHER" id="PTHR10196:SF69">
    <property type="entry name" value="GLYCEROL KINASE"/>
    <property type="match status" value="1"/>
</dbReference>
<keyword evidence="3 6" id="KW-0418">Kinase</keyword>
<protein>
    <submittedName>
        <fullName evidence="6">Glycerol kinase</fullName>
    </submittedName>
</protein>
<dbReference type="Proteomes" id="UP001180020">
    <property type="component" value="Unassembled WGS sequence"/>
</dbReference>
<dbReference type="EMBL" id="JAUJYO010000021">
    <property type="protein sequence ID" value="KAK1284693.1"/>
    <property type="molecule type" value="Genomic_DNA"/>
</dbReference>
<reference evidence="6" key="1">
    <citation type="journal article" date="2023" name="Nat. Commun.">
        <title>Diploid and tetraploid genomes of Acorus and the evolution of monocots.</title>
        <authorList>
            <person name="Ma L."/>
            <person name="Liu K.W."/>
            <person name="Li Z."/>
            <person name="Hsiao Y.Y."/>
            <person name="Qi Y."/>
            <person name="Fu T."/>
            <person name="Tang G.D."/>
            <person name="Zhang D."/>
            <person name="Sun W.H."/>
            <person name="Liu D.K."/>
            <person name="Li Y."/>
            <person name="Chen G.Z."/>
            <person name="Liu X.D."/>
            <person name="Liao X.Y."/>
            <person name="Jiang Y.T."/>
            <person name="Yu X."/>
            <person name="Hao Y."/>
            <person name="Huang J."/>
            <person name="Zhao X.W."/>
            <person name="Ke S."/>
            <person name="Chen Y.Y."/>
            <person name="Wu W.L."/>
            <person name="Hsu J.L."/>
            <person name="Lin Y.F."/>
            <person name="Huang M.D."/>
            <person name="Li C.Y."/>
            <person name="Huang L."/>
            <person name="Wang Z.W."/>
            <person name="Zhao X."/>
            <person name="Zhong W.Y."/>
            <person name="Peng D.H."/>
            <person name="Ahmad S."/>
            <person name="Lan S."/>
            <person name="Zhang J.S."/>
            <person name="Tsai W.C."/>
            <person name="Van de Peer Y."/>
            <person name="Liu Z.J."/>
        </authorList>
    </citation>
    <scope>NUCLEOTIDE SEQUENCE</scope>
    <source>
        <strain evidence="6">CP</strain>
    </source>
</reference>
<evidence type="ECO:0000256" key="2">
    <source>
        <dbReference type="ARBA" id="ARBA00022679"/>
    </source>
</evidence>
<evidence type="ECO:0000259" key="5">
    <source>
        <dbReference type="Pfam" id="PF00370"/>
    </source>
</evidence>
<sequence>MTEHKNLVNGIKSHSSNSLPSYSKAEPNSKHYGFDSEVRFTGQPEVITSSLLNMQDTTAEVLQAYKRQKIPNGLFLPCSEGSSDTLDFDEQKLLDNLFLKSESIDAVKEAVKNGDALFDTIDTWSIGGEDQNNNKIHGLRVTDCSNASRTMLMNLKTLNWDQPTLDALGIPSEILSKLTLRIELGWLKKNARSGVGNRS</sequence>
<keyword evidence="2" id="KW-0808">Transferase</keyword>